<comment type="catalytic activity">
    <reaction evidence="10">
        <text>a 1,2-diacyl-sn-glycero-3-phospho-L-serine(in) = a 1,2-diacyl-sn-glycero-3-phospho-L-serine(out)</text>
        <dbReference type="Rhea" id="RHEA:38663"/>
        <dbReference type="ChEBI" id="CHEBI:57262"/>
    </reaction>
</comment>
<evidence type="ECO:0000256" key="8">
    <source>
        <dbReference type="ARBA" id="ARBA00023055"/>
    </source>
</evidence>
<evidence type="ECO:0000313" key="14">
    <source>
        <dbReference type="Proteomes" id="UP001165289"/>
    </source>
</evidence>
<feature type="region of interest" description="Disordered" evidence="12">
    <location>
        <begin position="135"/>
        <end position="168"/>
    </location>
</feature>
<dbReference type="PANTHER" id="PTHR13190">
    <property type="entry name" value="AUTOPHAGY-RELATED 2, ISOFORM A"/>
    <property type="match status" value="1"/>
</dbReference>
<evidence type="ECO:0000256" key="6">
    <source>
        <dbReference type="ARBA" id="ARBA00022824"/>
    </source>
</evidence>
<dbReference type="GO" id="GO:0034727">
    <property type="term" value="P:piecemeal microautophagy of the nucleus"/>
    <property type="evidence" value="ECO:0007669"/>
    <property type="project" value="TreeGrafter"/>
</dbReference>
<keyword evidence="6" id="KW-0256">Endoplasmic reticulum</keyword>
<proteinExistence type="inferred from homology"/>
<dbReference type="GO" id="GO:0005789">
    <property type="term" value="C:endoplasmic reticulum membrane"/>
    <property type="evidence" value="ECO:0007669"/>
    <property type="project" value="UniProtKB-SubCell"/>
</dbReference>
<evidence type="ECO:0000256" key="4">
    <source>
        <dbReference type="ARBA" id="ARBA00018070"/>
    </source>
</evidence>
<evidence type="ECO:0000256" key="12">
    <source>
        <dbReference type="SAM" id="MobiDB-lite"/>
    </source>
</evidence>
<organism evidence="13 14">
    <name type="scientific">Oopsacas minuta</name>
    <dbReference type="NCBI Taxonomy" id="111878"/>
    <lineage>
        <taxon>Eukaryota</taxon>
        <taxon>Metazoa</taxon>
        <taxon>Porifera</taxon>
        <taxon>Hexactinellida</taxon>
        <taxon>Hexasterophora</taxon>
        <taxon>Lyssacinosida</taxon>
        <taxon>Leucopsacidae</taxon>
        <taxon>Oopsacas</taxon>
    </lineage>
</organism>
<gene>
    <name evidence="13" type="ORF">LOD99_133</name>
</gene>
<keyword evidence="8" id="KW-0445">Lipid transport</keyword>
<dbReference type="Pfam" id="PF13329">
    <property type="entry name" value="ATG2_CAD"/>
    <property type="match status" value="1"/>
</dbReference>
<evidence type="ECO:0000256" key="2">
    <source>
        <dbReference type="ARBA" id="ARBA00004623"/>
    </source>
</evidence>
<name>A0AAV7K9M2_9METZ</name>
<dbReference type="GO" id="GO:0043495">
    <property type="term" value="F:protein-membrane adaptor activity"/>
    <property type="evidence" value="ECO:0007669"/>
    <property type="project" value="TreeGrafter"/>
</dbReference>
<feature type="compositionally biased region" description="Polar residues" evidence="12">
    <location>
        <begin position="1108"/>
        <end position="1117"/>
    </location>
</feature>
<evidence type="ECO:0000256" key="9">
    <source>
        <dbReference type="ARBA" id="ARBA00023136"/>
    </source>
</evidence>
<sequence length="1806" mass="201214">MGSLHLLLSPDIVHLLTEMTTGLIEDLDQRRQSLFHPQNHGRPINQQDYVKIVPQVTDHLQRQKLSDNLFSLNSIHSPETDLHSITRSQDEEDQTYFSIRSSLDEDLLPLDIPPAMSIARSDGINIPLRDPGNQLSSIASSGTPPNILLSRGSPLTPNSTLPISPHYTPTHVSVPREPFVSKPLTDCNKFVVKIGGISLALLHVSITSLYQLPDAQVNELNEYLPEGRTANELSTHTQLALLYFHRLDKLTEQSGLNYITGTFLMDKLTKFAYAIPNDHLRLHISGLNAEVQISALRTEASLSVNGANLSECLFDNPADLAPTGPFDALRVTEVLDSKYTINHTQVLKFHSSPERSDPCISVRFLFSQEQRKIENLSIPKSPLLSLSDLNISTLPFTLVLDITILNRIHALLQPDMQASSYNQWSTSINYKSVFQSVHQSISTQRQVLFQNTVDESNVITERQTSLYFKSPSIAIICKIPILEKKACQDAGLWWKPSLRQESFLISSNNVRASFLDGSLQKQDQLVTILADDLSISLRESASSLPIKLILLGTRLGGPSSSNCPSVTLRLKEEPSSLLGDSVNIHVPLDPAPNDTTNITDSVYVQSGQQTASPFSSKKYVHNQEELILPGNQREMEEFETDTKLNSLHGLEINLPVVKMHIPSKEILQILVNRLTELINWNSVPTQSFQTESVDPKKISPHLLSSSPLVPLHHLYIAQENGERHNYESDEDEFSLNSSPGTVKNSSATRQANSLSTLSLSVNIDNIVITAITRVQEEVSESGPDSPLIDHGPVTLIQDIDEPIGECMLQVSYLKFFHVTGYTGNDTLSYDSLFVKRAQLSHRGLLHEEPYSCVDTPNRPISPDTLPVLIYCSDHLSTLSPGLYNPKQTQYDKSPCISLAIRTKQDPSSQSKSITMSLLLTGLAMRHMFVPSYLHCFTQLGDLFSLGNNEIGTETSLKEESIRNRTKPSPVLFTLYTHLKECGIDYRPLHMPVNTFITISSFCFSSNIVSGAPTSMQRMLLEDVALYLSQKKFKGSPNLKEDYFCAMDLGLLELTLRLASEGISKIPQVDLSVSSNTLHIYTCADAIITLRDLLLYITNNGDYATPSVARNSSVSTTKPFDALPPSQTEKDPISSLTHSITGQLIDAIEDCVIDLDDEVVNSCQQESTPSMKQKPRTKLHSDSNETLKVLHTEDGMEISFSKSQPKIQTPTGLRPNSLTNPLSMSISGDFSSQLSSLDEDDGFTLLSDPKISQIVPEVRGLLDINEKIRVIENHFTIPDITTSDQLQPPSHYPCPTQRYSLKDLNIVWHLYGGSDFEYSRQKDKSTNKNTFPVMSPTVRFSDTSSPLYKDDGLTQLSIVRRPTDTDPQKVKTAVNPTTNKNWKALGGPGRDPHDLMIIKLYKVKLQHEVYPPTAEQCSRFVLLVNDIEVLDKLKSSSINKFLHVFTSEAMPRPTHANILTIKALMSRLDPEIPDNEEASIKISLLPMKLNIDQDALLMIKEFFTKILETKPISFPAPPFLPTSSIPPVSSLTPQSQSRPVYIRSFSFYPDVPIRVDYQAKHRLHMDQGTITGLLLSLTDLNCSEIKLKKLSSRKGFLGYDKLLEYVITEWLTDIKSYQLPRIIGGVGPMYYITQLAQGTVDLVRLPWQQYRQDGRIIWGLQQGATSFSSSTAMATLELANRVVVTIQSVAETIYELISPNYLIYGDSHLLPDRPQDLREGLTHAYDAVSFGVSNTATNMYNTAVDDKDFSYSRAVTGVIKQIPGSVIMPVIIASKATSSVLGGAKNQLMPDARRETEQKYKNVKNNK</sequence>
<evidence type="ECO:0000256" key="1">
    <source>
        <dbReference type="ARBA" id="ARBA00004406"/>
    </source>
</evidence>
<dbReference type="GO" id="GO:0032266">
    <property type="term" value="F:phosphatidylinositol-3-phosphate binding"/>
    <property type="evidence" value="ECO:0007669"/>
    <property type="project" value="TreeGrafter"/>
</dbReference>
<evidence type="ECO:0000256" key="3">
    <source>
        <dbReference type="ARBA" id="ARBA00009714"/>
    </source>
</evidence>
<dbReference type="GO" id="GO:0000045">
    <property type="term" value="P:autophagosome assembly"/>
    <property type="evidence" value="ECO:0007669"/>
    <property type="project" value="TreeGrafter"/>
</dbReference>
<dbReference type="PANTHER" id="PTHR13190:SF1">
    <property type="entry name" value="AUTOPHAGY-RELATED 2, ISOFORM A"/>
    <property type="match status" value="1"/>
</dbReference>
<evidence type="ECO:0000313" key="13">
    <source>
        <dbReference type="EMBL" id="KAI6657385.1"/>
    </source>
</evidence>
<feature type="compositionally biased region" description="Polar residues" evidence="12">
    <location>
        <begin position="135"/>
        <end position="144"/>
    </location>
</feature>
<evidence type="ECO:0000256" key="10">
    <source>
        <dbReference type="ARBA" id="ARBA00024479"/>
    </source>
</evidence>
<dbReference type="GO" id="GO:0006869">
    <property type="term" value="P:lipid transport"/>
    <property type="evidence" value="ECO:0007669"/>
    <property type="project" value="UniProtKB-KW"/>
</dbReference>
<protein>
    <recommendedName>
        <fullName evidence="4">Autophagy-related protein 2</fullName>
    </recommendedName>
</protein>
<dbReference type="GO" id="GO:0034045">
    <property type="term" value="C:phagophore assembly site membrane"/>
    <property type="evidence" value="ECO:0007669"/>
    <property type="project" value="UniProtKB-SubCell"/>
</dbReference>
<dbReference type="Proteomes" id="UP001165289">
    <property type="component" value="Unassembled WGS sequence"/>
</dbReference>
<keyword evidence="5" id="KW-0813">Transport</keyword>
<dbReference type="GO" id="GO:0000422">
    <property type="term" value="P:autophagy of mitochondrion"/>
    <property type="evidence" value="ECO:0007669"/>
    <property type="project" value="TreeGrafter"/>
</dbReference>
<evidence type="ECO:0000256" key="7">
    <source>
        <dbReference type="ARBA" id="ARBA00023006"/>
    </source>
</evidence>
<dbReference type="GO" id="GO:0061709">
    <property type="term" value="P:reticulophagy"/>
    <property type="evidence" value="ECO:0007669"/>
    <property type="project" value="TreeGrafter"/>
</dbReference>
<reference evidence="13 14" key="1">
    <citation type="journal article" date="2023" name="BMC Biol.">
        <title>The compact genome of the sponge Oopsacas minuta (Hexactinellida) is lacking key metazoan core genes.</title>
        <authorList>
            <person name="Santini S."/>
            <person name="Schenkelaars Q."/>
            <person name="Jourda C."/>
            <person name="Duchesne M."/>
            <person name="Belahbib H."/>
            <person name="Rocher C."/>
            <person name="Selva M."/>
            <person name="Riesgo A."/>
            <person name="Vervoort M."/>
            <person name="Leys S.P."/>
            <person name="Kodjabachian L."/>
            <person name="Le Bivic A."/>
            <person name="Borchiellini C."/>
            <person name="Claverie J.M."/>
            <person name="Renard E."/>
        </authorList>
    </citation>
    <scope>NUCLEOTIDE SEQUENCE [LARGE SCALE GENOMIC DNA]</scope>
    <source>
        <strain evidence="13">SPO-2</strain>
    </source>
</reference>
<dbReference type="GO" id="GO:0061908">
    <property type="term" value="C:phagophore"/>
    <property type="evidence" value="ECO:0007669"/>
    <property type="project" value="TreeGrafter"/>
</dbReference>
<keyword evidence="7" id="KW-0072">Autophagy</keyword>
<feature type="region of interest" description="Disordered" evidence="12">
    <location>
        <begin position="1108"/>
        <end position="1134"/>
    </location>
</feature>
<comment type="similarity">
    <text evidence="3">Belongs to the ATG2 family.</text>
</comment>
<evidence type="ECO:0000256" key="11">
    <source>
        <dbReference type="ARBA" id="ARBA00024615"/>
    </source>
</evidence>
<keyword evidence="9" id="KW-0472">Membrane</keyword>
<accession>A0AAV7K9M2</accession>
<evidence type="ECO:0000256" key="5">
    <source>
        <dbReference type="ARBA" id="ARBA00022448"/>
    </source>
</evidence>
<comment type="catalytic activity">
    <reaction evidence="11">
        <text>a 1,2-diacyl-sn-glycero-3-phosphoethanolamine(in) = a 1,2-diacyl-sn-glycero-3-phosphoethanolamine(out)</text>
        <dbReference type="Rhea" id="RHEA:38895"/>
        <dbReference type="ChEBI" id="CHEBI:64612"/>
    </reaction>
</comment>
<comment type="caution">
    <text evidence="13">The sequence shown here is derived from an EMBL/GenBank/DDBJ whole genome shotgun (WGS) entry which is preliminary data.</text>
</comment>
<dbReference type="GO" id="GO:0061723">
    <property type="term" value="P:glycophagy"/>
    <property type="evidence" value="ECO:0007669"/>
    <property type="project" value="TreeGrafter"/>
</dbReference>
<dbReference type="EMBL" id="JAKMXF010000111">
    <property type="protein sequence ID" value="KAI6657385.1"/>
    <property type="molecule type" value="Genomic_DNA"/>
</dbReference>
<dbReference type="InterPro" id="IPR026849">
    <property type="entry name" value="ATG2"/>
</dbReference>
<keyword evidence="14" id="KW-1185">Reference proteome</keyword>
<feature type="compositionally biased region" description="Polar residues" evidence="12">
    <location>
        <begin position="153"/>
        <end position="162"/>
    </location>
</feature>
<comment type="subcellular location">
    <subcellularLocation>
        <location evidence="1">Endoplasmic reticulum membrane</location>
        <topology evidence="1">Peripheral membrane protein</topology>
    </subcellularLocation>
    <subcellularLocation>
        <location evidence="2">Preautophagosomal structure membrane</location>
        <topology evidence="2">Peripheral membrane protein</topology>
    </subcellularLocation>
</comment>